<evidence type="ECO:0000313" key="1">
    <source>
        <dbReference type="EMBL" id="MPM81557.1"/>
    </source>
</evidence>
<dbReference type="EMBL" id="VSSQ01030872">
    <property type="protein sequence ID" value="MPM81557.1"/>
    <property type="molecule type" value="Genomic_DNA"/>
</dbReference>
<proteinExistence type="predicted"/>
<comment type="caution">
    <text evidence="1">The sequence shown here is derived from an EMBL/GenBank/DDBJ whole genome shotgun (WGS) entry which is preliminary data.</text>
</comment>
<dbReference type="AlphaFoldDB" id="A0A645CXC3"/>
<gene>
    <name evidence="1" type="ORF">SDC9_128611</name>
</gene>
<evidence type="ECO:0008006" key="2">
    <source>
        <dbReference type="Google" id="ProtNLM"/>
    </source>
</evidence>
<organism evidence="1">
    <name type="scientific">bioreactor metagenome</name>
    <dbReference type="NCBI Taxonomy" id="1076179"/>
    <lineage>
        <taxon>unclassified sequences</taxon>
        <taxon>metagenomes</taxon>
        <taxon>ecological metagenomes</taxon>
    </lineage>
</organism>
<reference evidence="1" key="1">
    <citation type="submission" date="2019-08" db="EMBL/GenBank/DDBJ databases">
        <authorList>
            <person name="Kucharzyk K."/>
            <person name="Murdoch R.W."/>
            <person name="Higgins S."/>
            <person name="Loffler F."/>
        </authorList>
    </citation>
    <scope>NUCLEOTIDE SEQUENCE</scope>
</reference>
<accession>A0A645CXC3</accession>
<sequence length="170" mass="18377">MKKIIIGLAALLSANLATGFAAPINDLHQGQTAVGVVMNSGDNDSDTFYLEHKLSNNFTLGLQNSDFDYGGDADDIYGQFNLNNNLRAIVGNRDYGYDSKFYMGLAATTPLAPAWDGYASLIGNSDFKELQVGANYQLARNVDFNLNYRSNMPDQGSNNNGLGFGATLKL</sequence>
<name>A0A645CXC3_9ZZZZ</name>
<protein>
    <recommendedName>
        <fullName evidence="2">Porin domain-containing protein</fullName>
    </recommendedName>
</protein>